<evidence type="ECO:0000256" key="1">
    <source>
        <dbReference type="SAM" id="MobiDB-lite"/>
    </source>
</evidence>
<accession>A0ABW6LCU4</accession>
<sequence length="123" mass="13356">MSAQVALDPFGEAGERRVEFATPSRASEAHSVRRAAGVQFGGVEAVPDGVPPRGHRGGVAADQQRLPSRNSRVRGGWWWDLCAVRVHGRSLTVPGAFTSSRWDAGFEQKPAMIREYWSRAVAG</sequence>
<gene>
    <name evidence="2" type="ORF">ACFYM3_12365</name>
</gene>
<comment type="caution">
    <text evidence="2">The sequence shown here is derived from an EMBL/GenBank/DDBJ whole genome shotgun (WGS) entry which is preliminary data.</text>
</comment>
<dbReference type="EMBL" id="JBIAFP010000006">
    <property type="protein sequence ID" value="MFE9225402.1"/>
    <property type="molecule type" value="Genomic_DNA"/>
</dbReference>
<reference evidence="2 3" key="1">
    <citation type="submission" date="2024-10" db="EMBL/GenBank/DDBJ databases">
        <title>The Natural Products Discovery Center: Release of the First 8490 Sequenced Strains for Exploring Actinobacteria Biosynthetic Diversity.</title>
        <authorList>
            <person name="Kalkreuter E."/>
            <person name="Kautsar S.A."/>
            <person name="Yang D."/>
            <person name="Bader C.D."/>
            <person name="Teijaro C.N."/>
            <person name="Fluegel L."/>
            <person name="Davis C.M."/>
            <person name="Simpson J.R."/>
            <person name="Lauterbach L."/>
            <person name="Steele A.D."/>
            <person name="Gui C."/>
            <person name="Meng S."/>
            <person name="Li G."/>
            <person name="Viehrig K."/>
            <person name="Ye F."/>
            <person name="Su P."/>
            <person name="Kiefer A.F."/>
            <person name="Nichols A."/>
            <person name="Cepeda A.J."/>
            <person name="Yan W."/>
            <person name="Fan B."/>
            <person name="Jiang Y."/>
            <person name="Adhikari A."/>
            <person name="Zheng C.-J."/>
            <person name="Schuster L."/>
            <person name="Cowan T.M."/>
            <person name="Smanski M.J."/>
            <person name="Chevrette M.G."/>
            <person name="De Carvalho L.P.S."/>
            <person name="Shen B."/>
        </authorList>
    </citation>
    <scope>NUCLEOTIDE SEQUENCE [LARGE SCALE GENOMIC DNA]</scope>
    <source>
        <strain evidence="2 3">NPDC007066</strain>
    </source>
</reference>
<keyword evidence="3" id="KW-1185">Reference proteome</keyword>
<evidence type="ECO:0000313" key="3">
    <source>
        <dbReference type="Proteomes" id="UP001601288"/>
    </source>
</evidence>
<name>A0ABW6LCU4_9ACTN</name>
<feature type="region of interest" description="Disordered" evidence="1">
    <location>
        <begin position="43"/>
        <end position="67"/>
    </location>
</feature>
<organism evidence="2 3">
    <name type="scientific">Streptomyces massasporeus</name>
    <dbReference type="NCBI Taxonomy" id="67324"/>
    <lineage>
        <taxon>Bacteria</taxon>
        <taxon>Bacillati</taxon>
        <taxon>Actinomycetota</taxon>
        <taxon>Actinomycetes</taxon>
        <taxon>Kitasatosporales</taxon>
        <taxon>Streptomycetaceae</taxon>
        <taxon>Streptomyces</taxon>
    </lineage>
</organism>
<dbReference type="Proteomes" id="UP001601288">
    <property type="component" value="Unassembled WGS sequence"/>
</dbReference>
<proteinExistence type="predicted"/>
<protein>
    <submittedName>
        <fullName evidence="2">Uncharacterized protein</fullName>
    </submittedName>
</protein>
<evidence type="ECO:0000313" key="2">
    <source>
        <dbReference type="EMBL" id="MFE9225402.1"/>
    </source>
</evidence>
<dbReference type="RefSeq" id="WP_358282559.1">
    <property type="nucleotide sequence ID" value="NZ_JBEYGJ010000013.1"/>
</dbReference>